<dbReference type="InterPro" id="IPR029063">
    <property type="entry name" value="SAM-dependent_MTases_sf"/>
</dbReference>
<dbReference type="AlphaFoldDB" id="A0A6N3FAA5"/>
<gene>
    <name evidence="1" type="ORF">PMLFYP103_02325</name>
</gene>
<reference evidence="1" key="1">
    <citation type="submission" date="2019-11" db="EMBL/GenBank/DDBJ databases">
        <authorList>
            <person name="Feng L."/>
        </authorList>
    </citation>
    <scope>NUCLEOTIDE SEQUENCE</scope>
    <source>
        <strain evidence="1">PmerdaeLFYP103</strain>
    </source>
</reference>
<dbReference type="GO" id="GO:0008168">
    <property type="term" value="F:methyltransferase activity"/>
    <property type="evidence" value="ECO:0007669"/>
    <property type="project" value="UniProtKB-KW"/>
</dbReference>
<proteinExistence type="predicted"/>
<organism evidence="1">
    <name type="scientific">Parabacteroides merdae</name>
    <dbReference type="NCBI Taxonomy" id="46503"/>
    <lineage>
        <taxon>Bacteria</taxon>
        <taxon>Pseudomonadati</taxon>
        <taxon>Bacteroidota</taxon>
        <taxon>Bacteroidia</taxon>
        <taxon>Bacteroidales</taxon>
        <taxon>Tannerellaceae</taxon>
        <taxon>Parabacteroides</taxon>
    </lineage>
</organism>
<dbReference type="RefSeq" id="WP_234201934.1">
    <property type="nucleotide sequence ID" value="NZ_CACRUV010000028.1"/>
</dbReference>
<dbReference type="SUPFAM" id="SSF53335">
    <property type="entry name" value="S-adenosyl-L-methionine-dependent methyltransferases"/>
    <property type="match status" value="1"/>
</dbReference>
<accession>A0A6N3FAA5</accession>
<keyword evidence="1" id="KW-0808">Transferase</keyword>
<name>A0A6N3FAA5_9BACT</name>
<keyword evidence="1" id="KW-0489">Methyltransferase</keyword>
<dbReference type="EMBL" id="CACRUV010000028">
    <property type="protein sequence ID" value="VYU48829.1"/>
    <property type="molecule type" value="Genomic_DNA"/>
</dbReference>
<evidence type="ECO:0000313" key="1">
    <source>
        <dbReference type="EMBL" id="VYU48829.1"/>
    </source>
</evidence>
<protein>
    <submittedName>
        <fullName evidence="1">Methyltransferase domain protein</fullName>
    </submittedName>
</protein>
<dbReference type="Gene3D" id="3.40.50.150">
    <property type="entry name" value="Vaccinia Virus protein VP39"/>
    <property type="match status" value="1"/>
</dbReference>
<dbReference type="GO" id="GO:0032259">
    <property type="term" value="P:methylation"/>
    <property type="evidence" value="ECO:0007669"/>
    <property type="project" value="UniProtKB-KW"/>
</dbReference>
<sequence>MERLHDMLTTYNANIPTDMRTSWSKQFLQPTFPSYWEITYKVLQFIDREKRIIEIGAGQGDVTAIACYLGFNFISAYERNIEAANIAEAKISDLFHRISIIEKQDFAKVDLKDECADILIMVNCAYADGYTTKEEYLSRLVSFYNKAGKPKLVILEVIDASYTCEDLDFPVCIRLNPQDVESMFPMSKISSYLTYKYPKNKRTKRLYVIEKR</sequence>